<reference evidence="1 2" key="1">
    <citation type="submission" date="2024-03" db="EMBL/GenBank/DDBJ databases">
        <authorList>
            <person name="Gkanogiannis A."/>
            <person name="Becerra Lopez-Lavalle L."/>
        </authorList>
    </citation>
    <scope>NUCLEOTIDE SEQUENCE [LARGE SCALE GENOMIC DNA]</scope>
</reference>
<name>A0ABP0Y7H7_9ROSI</name>
<accession>A0ABP0Y7H7</accession>
<dbReference type="Proteomes" id="UP001642487">
    <property type="component" value="Chromosome 3"/>
</dbReference>
<gene>
    <name evidence="1" type="ORF">CITCOLO1_LOCUS8286</name>
</gene>
<evidence type="ECO:0000313" key="2">
    <source>
        <dbReference type="Proteomes" id="UP001642487"/>
    </source>
</evidence>
<organism evidence="1 2">
    <name type="scientific">Citrullus colocynthis</name>
    <name type="common">colocynth</name>
    <dbReference type="NCBI Taxonomy" id="252529"/>
    <lineage>
        <taxon>Eukaryota</taxon>
        <taxon>Viridiplantae</taxon>
        <taxon>Streptophyta</taxon>
        <taxon>Embryophyta</taxon>
        <taxon>Tracheophyta</taxon>
        <taxon>Spermatophyta</taxon>
        <taxon>Magnoliopsida</taxon>
        <taxon>eudicotyledons</taxon>
        <taxon>Gunneridae</taxon>
        <taxon>Pentapetalae</taxon>
        <taxon>rosids</taxon>
        <taxon>fabids</taxon>
        <taxon>Cucurbitales</taxon>
        <taxon>Cucurbitaceae</taxon>
        <taxon>Benincaseae</taxon>
        <taxon>Citrullus</taxon>
    </lineage>
</organism>
<proteinExistence type="predicted"/>
<keyword evidence="2" id="KW-1185">Reference proteome</keyword>
<sequence length="94" mass="11055">MNEVLLGFVHFSVYIKMFSFPRLERRRQQPSNTAEISMPLFNPLLLFLPPPTGMPAPPSLCSLSLRWRSGNIMMMEMIKQKKKKKIQYLPGMWR</sequence>
<protein>
    <submittedName>
        <fullName evidence="1">Uncharacterized protein</fullName>
    </submittedName>
</protein>
<dbReference type="EMBL" id="OZ021737">
    <property type="protein sequence ID" value="CAK9316425.1"/>
    <property type="molecule type" value="Genomic_DNA"/>
</dbReference>
<evidence type="ECO:0000313" key="1">
    <source>
        <dbReference type="EMBL" id="CAK9316425.1"/>
    </source>
</evidence>